<gene>
    <name evidence="2" type="ORF">GCM10008959_08030</name>
</gene>
<name>A0ABQ2RRY0_9DEIO</name>
<reference evidence="3" key="1">
    <citation type="journal article" date="2019" name="Int. J. Syst. Evol. Microbiol.">
        <title>The Global Catalogue of Microorganisms (GCM) 10K type strain sequencing project: providing services to taxonomists for standard genome sequencing and annotation.</title>
        <authorList>
            <consortium name="The Broad Institute Genomics Platform"/>
            <consortium name="The Broad Institute Genome Sequencing Center for Infectious Disease"/>
            <person name="Wu L."/>
            <person name="Ma J."/>
        </authorList>
    </citation>
    <scope>NUCLEOTIDE SEQUENCE [LARGE SCALE GENOMIC DNA]</scope>
    <source>
        <strain evidence="3">JCM 31404</strain>
    </source>
</reference>
<accession>A0ABQ2RRY0</accession>
<dbReference type="Proteomes" id="UP000634308">
    <property type="component" value="Unassembled WGS sequence"/>
</dbReference>
<feature type="compositionally biased region" description="Basic residues" evidence="1">
    <location>
        <begin position="32"/>
        <end position="44"/>
    </location>
</feature>
<evidence type="ECO:0000256" key="1">
    <source>
        <dbReference type="SAM" id="MobiDB-lite"/>
    </source>
</evidence>
<feature type="region of interest" description="Disordered" evidence="1">
    <location>
        <begin position="27"/>
        <end position="90"/>
    </location>
</feature>
<dbReference type="EMBL" id="BMQM01000003">
    <property type="protein sequence ID" value="GGR49221.1"/>
    <property type="molecule type" value="Genomic_DNA"/>
</dbReference>
<organism evidence="2 3">
    <name type="scientific">Deinococcus seoulensis</name>
    <dbReference type="NCBI Taxonomy" id="1837379"/>
    <lineage>
        <taxon>Bacteria</taxon>
        <taxon>Thermotogati</taxon>
        <taxon>Deinococcota</taxon>
        <taxon>Deinococci</taxon>
        <taxon>Deinococcales</taxon>
        <taxon>Deinococcaceae</taxon>
        <taxon>Deinococcus</taxon>
    </lineage>
</organism>
<comment type="caution">
    <text evidence="2">The sequence shown here is derived from an EMBL/GenBank/DDBJ whole genome shotgun (WGS) entry which is preliminary data.</text>
</comment>
<keyword evidence="3" id="KW-1185">Reference proteome</keyword>
<evidence type="ECO:0000313" key="2">
    <source>
        <dbReference type="EMBL" id="GGR49221.1"/>
    </source>
</evidence>
<proteinExistence type="predicted"/>
<sequence length="90" mass="9554">MVIQSPPLQRPGVLRAGVPVAELEAVSLPERSRKRHTPHGRGHARGAGQARYARPPSPIHAPTLSPTGEFRARRGPGGPQGVRWADSGSV</sequence>
<protein>
    <submittedName>
        <fullName evidence="2">Uncharacterized protein</fullName>
    </submittedName>
</protein>
<evidence type="ECO:0000313" key="3">
    <source>
        <dbReference type="Proteomes" id="UP000634308"/>
    </source>
</evidence>